<proteinExistence type="predicted"/>
<reference evidence="1" key="1">
    <citation type="journal article" date="2015" name="Nature">
        <title>Complex archaea that bridge the gap between prokaryotes and eukaryotes.</title>
        <authorList>
            <person name="Spang A."/>
            <person name="Saw J.H."/>
            <person name="Jorgensen S.L."/>
            <person name="Zaremba-Niedzwiedzka K."/>
            <person name="Martijn J."/>
            <person name="Lind A.E."/>
            <person name="van Eijk R."/>
            <person name="Schleper C."/>
            <person name="Guy L."/>
            <person name="Ettema T.J."/>
        </authorList>
    </citation>
    <scope>NUCLEOTIDE SEQUENCE</scope>
</reference>
<dbReference type="AlphaFoldDB" id="A0A0F9B016"/>
<organism evidence="1">
    <name type="scientific">marine sediment metagenome</name>
    <dbReference type="NCBI Taxonomy" id="412755"/>
    <lineage>
        <taxon>unclassified sequences</taxon>
        <taxon>metagenomes</taxon>
        <taxon>ecological metagenomes</taxon>
    </lineage>
</organism>
<sequence>MGWSHIVIEAYCSYRFGKDKSPPCGLGYPSSFCLSNKICPELGYCKSDEREAALFVPLRLIIWDKTKSKASDVWWKIRYYAWDKWNINKRIEANKKMREIYAKTNVKKKSDFRTNDKEELAEQKEKFKIWFKEAKKEAKK</sequence>
<dbReference type="EMBL" id="LAZR01051979">
    <property type="protein sequence ID" value="KKK83984.1"/>
    <property type="molecule type" value="Genomic_DNA"/>
</dbReference>
<evidence type="ECO:0000313" key="1">
    <source>
        <dbReference type="EMBL" id="KKK83984.1"/>
    </source>
</evidence>
<accession>A0A0F9B016</accession>
<protein>
    <submittedName>
        <fullName evidence="1">Uncharacterized protein</fullName>
    </submittedName>
</protein>
<comment type="caution">
    <text evidence="1">The sequence shown here is derived from an EMBL/GenBank/DDBJ whole genome shotgun (WGS) entry which is preliminary data.</text>
</comment>
<name>A0A0F9B016_9ZZZZ</name>
<gene>
    <name evidence="1" type="ORF">LCGC14_2787920</name>
</gene>